<evidence type="ECO:0000313" key="3">
    <source>
        <dbReference type="Proteomes" id="UP000095003"/>
    </source>
</evidence>
<dbReference type="RefSeq" id="WP_176726807.1">
    <property type="nucleotide sequence ID" value="NZ_DAWDRA010000247.1"/>
</dbReference>
<dbReference type="EMBL" id="MCGI01000001">
    <property type="protein sequence ID" value="ODM13835.1"/>
    <property type="molecule type" value="Genomic_DNA"/>
</dbReference>
<dbReference type="SUPFAM" id="SSF53067">
    <property type="entry name" value="Actin-like ATPase domain"/>
    <property type="match status" value="2"/>
</dbReference>
<dbReference type="InterPro" id="IPR043129">
    <property type="entry name" value="ATPase_NBD"/>
</dbReference>
<organism evidence="2 3">
    <name type="scientific">Eisenbergiella tayi</name>
    <dbReference type="NCBI Taxonomy" id="1432052"/>
    <lineage>
        <taxon>Bacteria</taxon>
        <taxon>Bacillati</taxon>
        <taxon>Bacillota</taxon>
        <taxon>Clostridia</taxon>
        <taxon>Lachnospirales</taxon>
        <taxon>Lachnospiraceae</taxon>
        <taxon>Eisenbergiella</taxon>
    </lineage>
</organism>
<dbReference type="Proteomes" id="UP000095003">
    <property type="component" value="Unassembled WGS sequence"/>
</dbReference>
<dbReference type="Gene3D" id="3.30.420.40">
    <property type="match status" value="2"/>
</dbReference>
<proteinExistence type="predicted"/>
<dbReference type="Pfam" id="PF21522">
    <property type="entry name" value="MreB-like_C"/>
    <property type="match status" value="1"/>
</dbReference>
<comment type="caution">
    <text evidence="2">The sequence shown here is derived from an EMBL/GenBank/DDBJ whole genome shotgun (WGS) entry which is preliminary data.</text>
</comment>
<dbReference type="PATRIC" id="fig|1432052.3.peg.1698"/>
<feature type="domain" description="Actin homologue MreB-like C-terminal" evidence="1">
    <location>
        <begin position="161"/>
        <end position="276"/>
    </location>
</feature>
<dbReference type="AlphaFoldDB" id="A0A1E3AYQ4"/>
<name>A0A1E3AYQ4_9FIRM</name>
<gene>
    <name evidence="2" type="ORF">BEH84_01554</name>
</gene>
<sequence length="315" mass="35686">MYQNIIVPIDHGNRNMKTPHFIYTSGIEESQTKPPLGEYLIFKDKYYTLTEKRIPYMRDKTADDRFFVLTLFGIGMESEKQGIYCPGELLQVDLPVGLPPKHFGTLYKRFEAYFKREEVVEYSFHGRDYSVYLENVAAFPQDYAAAITIYPKIMNYGKTIVIDIGGFTLDYLLLRGGMPDLAVCDSLENGVIKLYNHIISRINSEQDILLEEMDIDSILKGEDTDYSEGVIKTARNMAAVFVNDLLGTLRERGIDLKSGCVVFVGGGALLLRKYLEASEKVGDCFFIEDIKANAMGYGMLYDREKKAGSAHGKKE</sequence>
<evidence type="ECO:0000259" key="1">
    <source>
        <dbReference type="Pfam" id="PF21522"/>
    </source>
</evidence>
<dbReference type="InterPro" id="IPR049067">
    <property type="entry name" value="MreB-like_C"/>
</dbReference>
<reference evidence="2 3" key="1">
    <citation type="submission" date="2016-07" db="EMBL/GenBank/DDBJ databases">
        <title>Characterization of isolates of Eisenbergiella tayi derived from blood cultures, using whole genome sequencing.</title>
        <authorList>
            <person name="Burdz T."/>
            <person name="Wiebe D."/>
            <person name="Huynh C."/>
            <person name="Bernard K."/>
        </authorList>
    </citation>
    <scope>NUCLEOTIDE SEQUENCE [LARGE SCALE GENOMIC DNA]</scope>
    <source>
        <strain evidence="2 3">NML 120489</strain>
    </source>
</reference>
<evidence type="ECO:0000313" key="2">
    <source>
        <dbReference type="EMBL" id="ODM13835.1"/>
    </source>
</evidence>
<accession>A0A1E3AYQ4</accession>
<protein>
    <submittedName>
        <fullName evidence="2">StbA protein</fullName>
    </submittedName>
</protein>